<dbReference type="AlphaFoldDB" id="I1DTB1"/>
<protein>
    <submittedName>
        <fullName evidence="1">Uncharacterized protein</fullName>
    </submittedName>
</protein>
<name>I1DTB1_9GAMM</name>
<dbReference type="STRING" id="562729.RNAN_0252"/>
<keyword evidence="2" id="KW-1185">Reference proteome</keyword>
<sequence length="37" mass="4436">MQTNQMNIRYRKKGNWFTTKIKLGFVTQTNLKSAIFQ</sequence>
<gene>
    <name evidence="1" type="ORF">RNAN_0252</name>
</gene>
<organism evidence="1 2">
    <name type="scientific">Rheinheimera nanhaiensis E407-8</name>
    <dbReference type="NCBI Taxonomy" id="562729"/>
    <lineage>
        <taxon>Bacteria</taxon>
        <taxon>Pseudomonadati</taxon>
        <taxon>Pseudomonadota</taxon>
        <taxon>Gammaproteobacteria</taxon>
        <taxon>Chromatiales</taxon>
        <taxon>Chromatiaceae</taxon>
        <taxon>Rheinheimera</taxon>
    </lineage>
</organism>
<evidence type="ECO:0000313" key="1">
    <source>
        <dbReference type="EMBL" id="GAB57289.1"/>
    </source>
</evidence>
<dbReference type="Proteomes" id="UP000004374">
    <property type="component" value="Unassembled WGS sequence"/>
</dbReference>
<proteinExistence type="predicted"/>
<dbReference type="EMBL" id="BAFK01000001">
    <property type="protein sequence ID" value="GAB57289.1"/>
    <property type="molecule type" value="Genomic_DNA"/>
</dbReference>
<evidence type="ECO:0000313" key="2">
    <source>
        <dbReference type="Proteomes" id="UP000004374"/>
    </source>
</evidence>
<accession>I1DTB1</accession>
<reference evidence="1 2" key="1">
    <citation type="journal article" date="2012" name="J. Bacteriol.">
        <title>Genome Sequence of the Protease-Producing Bacterium Rheinheimera nanhaiensis E407-8T, Isolated from Deep-Sea Sediment of the South China Sea.</title>
        <authorList>
            <person name="Zhang X.-Y."/>
            <person name="Zhang Y.-J."/>
            <person name="Qin Q.-L."/>
            <person name="Xie B.-B."/>
            <person name="Chen X.-L."/>
            <person name="Zhou B.-C."/>
            <person name="Zhang Y.-Z."/>
        </authorList>
    </citation>
    <scope>NUCLEOTIDE SEQUENCE [LARGE SCALE GENOMIC DNA]</scope>
    <source>
        <strain evidence="1 2">E407-8</strain>
    </source>
</reference>
<comment type="caution">
    <text evidence="1">The sequence shown here is derived from an EMBL/GenBank/DDBJ whole genome shotgun (WGS) entry which is preliminary data.</text>
</comment>